<evidence type="ECO:0000313" key="1">
    <source>
        <dbReference type="EMBL" id="GAH69568.1"/>
    </source>
</evidence>
<dbReference type="EMBL" id="BARU01025705">
    <property type="protein sequence ID" value="GAH69568.1"/>
    <property type="molecule type" value="Genomic_DNA"/>
</dbReference>
<name>X1JIK8_9ZZZZ</name>
<feature type="non-terminal residue" evidence="1">
    <location>
        <position position="1"/>
    </location>
</feature>
<reference evidence="1" key="1">
    <citation type="journal article" date="2014" name="Front. Microbiol.">
        <title>High frequency of phylogenetically diverse reductive dehalogenase-homologous genes in deep subseafloor sedimentary metagenomes.</title>
        <authorList>
            <person name="Kawai M."/>
            <person name="Futagami T."/>
            <person name="Toyoda A."/>
            <person name="Takaki Y."/>
            <person name="Nishi S."/>
            <person name="Hori S."/>
            <person name="Arai W."/>
            <person name="Tsubouchi T."/>
            <person name="Morono Y."/>
            <person name="Uchiyama I."/>
            <person name="Ito T."/>
            <person name="Fujiyama A."/>
            <person name="Inagaki F."/>
            <person name="Takami H."/>
        </authorList>
    </citation>
    <scope>NUCLEOTIDE SEQUENCE</scope>
    <source>
        <strain evidence="1">Expedition CK06-06</strain>
    </source>
</reference>
<gene>
    <name evidence="1" type="ORF">S03H2_41386</name>
</gene>
<proteinExistence type="predicted"/>
<accession>X1JIK8</accession>
<organism evidence="1">
    <name type="scientific">marine sediment metagenome</name>
    <dbReference type="NCBI Taxonomy" id="412755"/>
    <lineage>
        <taxon>unclassified sequences</taxon>
        <taxon>metagenomes</taxon>
        <taxon>ecological metagenomes</taxon>
    </lineage>
</organism>
<dbReference type="AlphaFoldDB" id="X1JIK8"/>
<protein>
    <submittedName>
        <fullName evidence="1">Uncharacterized protein</fullName>
    </submittedName>
</protein>
<sequence length="64" mass="7900">LKLFMDRYIKGEPFFLSAYIFDNNELKEISEIRPIQKYHLKYKKRAELKKDEFEYVHGKNVMKK</sequence>
<comment type="caution">
    <text evidence="1">The sequence shown here is derived from an EMBL/GenBank/DDBJ whole genome shotgun (WGS) entry which is preliminary data.</text>
</comment>